<evidence type="ECO:0000256" key="8">
    <source>
        <dbReference type="SAM" id="Phobius"/>
    </source>
</evidence>
<sequence length="340" mass="38119">MEREKDQLYRVEITARTIVFAIGLLIGLYLVWVVRNVFVMLFFSFILMSALRPLVDGLERLRIPRIFAAIGVILLFFSLFVSFIVYALPPLVLQVKDFIIFLYNQIFYLVQQYAKDISAEKLVPLNSLPQYLPNLTNTITKGVFSLFGNLLGVVSLFFFTLYLLLDIEHLQPLLERFLTPGQTKIALEIVNAVEKKLGAWVRGELVLMTIIGVLSYIGLSLLNIKYALPLAIIAGLLELFPIIGPVISVIPAFLVASISSWFLGFATIPLYIIIQQLENNIIVPLVMKKAVGIPQLAILISLLVGEKLAGFTGILLAVPFVASMSIIIQEFYRYKTDTTS</sequence>
<evidence type="ECO:0000256" key="4">
    <source>
        <dbReference type="ARBA" id="ARBA00022475"/>
    </source>
</evidence>
<evidence type="ECO:0000256" key="6">
    <source>
        <dbReference type="ARBA" id="ARBA00022989"/>
    </source>
</evidence>
<feature type="transmembrane region" description="Helical" evidence="8">
    <location>
        <begin position="286"/>
        <end position="304"/>
    </location>
</feature>
<keyword evidence="7 8" id="KW-0472">Membrane</keyword>
<feature type="transmembrane region" description="Helical" evidence="8">
    <location>
        <begin position="310"/>
        <end position="328"/>
    </location>
</feature>
<comment type="caution">
    <text evidence="9">The sequence shown here is derived from an EMBL/GenBank/DDBJ whole genome shotgun (WGS) entry which is preliminary data.</text>
</comment>
<dbReference type="GO" id="GO:0055085">
    <property type="term" value="P:transmembrane transport"/>
    <property type="evidence" value="ECO:0007669"/>
    <property type="project" value="TreeGrafter"/>
</dbReference>
<evidence type="ECO:0000256" key="7">
    <source>
        <dbReference type="ARBA" id="ARBA00023136"/>
    </source>
</evidence>
<dbReference type="AlphaFoldDB" id="A0A2M8KRJ7"/>
<feature type="transmembrane region" description="Helical" evidence="8">
    <location>
        <begin position="253"/>
        <end position="274"/>
    </location>
</feature>
<comment type="subcellular location">
    <subcellularLocation>
        <location evidence="1">Cell membrane</location>
        <topology evidence="1">Multi-pass membrane protein</topology>
    </subcellularLocation>
</comment>
<evidence type="ECO:0000256" key="5">
    <source>
        <dbReference type="ARBA" id="ARBA00022692"/>
    </source>
</evidence>
<keyword evidence="6 8" id="KW-1133">Transmembrane helix</keyword>
<dbReference type="InterPro" id="IPR002549">
    <property type="entry name" value="AI-2E-like"/>
</dbReference>
<dbReference type="PANTHER" id="PTHR21716">
    <property type="entry name" value="TRANSMEMBRANE PROTEIN"/>
    <property type="match status" value="1"/>
</dbReference>
<evidence type="ECO:0008006" key="11">
    <source>
        <dbReference type="Google" id="ProtNLM"/>
    </source>
</evidence>
<keyword evidence="3" id="KW-0813">Transport</keyword>
<feature type="transmembrane region" description="Helical" evidence="8">
    <location>
        <begin position="199"/>
        <end position="219"/>
    </location>
</feature>
<dbReference type="PANTHER" id="PTHR21716:SF53">
    <property type="entry name" value="PERMEASE PERM-RELATED"/>
    <property type="match status" value="1"/>
</dbReference>
<feature type="transmembrane region" description="Helical" evidence="8">
    <location>
        <begin position="226"/>
        <end position="247"/>
    </location>
</feature>
<dbReference type="EMBL" id="PFED01000185">
    <property type="protein sequence ID" value="PJE62530.1"/>
    <property type="molecule type" value="Genomic_DNA"/>
</dbReference>
<feature type="transmembrane region" description="Helical" evidence="8">
    <location>
        <begin position="143"/>
        <end position="165"/>
    </location>
</feature>
<evidence type="ECO:0000256" key="1">
    <source>
        <dbReference type="ARBA" id="ARBA00004651"/>
    </source>
</evidence>
<evidence type="ECO:0000313" key="10">
    <source>
        <dbReference type="Proteomes" id="UP000229554"/>
    </source>
</evidence>
<keyword evidence="5 8" id="KW-0812">Transmembrane</keyword>
<dbReference type="GO" id="GO:0005886">
    <property type="term" value="C:plasma membrane"/>
    <property type="evidence" value="ECO:0007669"/>
    <property type="project" value="UniProtKB-SubCell"/>
</dbReference>
<organism evidence="9 10">
    <name type="scientific">Candidatus Roizmanbacteria bacterium CG10_big_fil_rev_8_21_14_0_10_39_6</name>
    <dbReference type="NCBI Taxonomy" id="1974853"/>
    <lineage>
        <taxon>Bacteria</taxon>
        <taxon>Candidatus Roizmaniibacteriota</taxon>
    </lineage>
</organism>
<protein>
    <recommendedName>
        <fullName evidence="11">AI-2E family transporter</fullName>
    </recommendedName>
</protein>
<evidence type="ECO:0000256" key="2">
    <source>
        <dbReference type="ARBA" id="ARBA00009773"/>
    </source>
</evidence>
<proteinExistence type="inferred from homology"/>
<keyword evidence="4" id="KW-1003">Cell membrane</keyword>
<reference evidence="10" key="1">
    <citation type="submission" date="2017-09" db="EMBL/GenBank/DDBJ databases">
        <title>Depth-based differentiation of microbial function through sediment-hosted aquifers and enrichment of novel symbionts in the deep terrestrial subsurface.</title>
        <authorList>
            <person name="Probst A.J."/>
            <person name="Ladd B."/>
            <person name="Jarett J.K."/>
            <person name="Geller-Mcgrath D.E."/>
            <person name="Sieber C.M.K."/>
            <person name="Emerson J.B."/>
            <person name="Anantharaman K."/>
            <person name="Thomas B.C."/>
            <person name="Malmstrom R."/>
            <person name="Stieglmeier M."/>
            <person name="Klingl A."/>
            <person name="Woyke T."/>
            <person name="Ryan C.M."/>
            <person name="Banfield J.F."/>
        </authorList>
    </citation>
    <scope>NUCLEOTIDE SEQUENCE [LARGE SCALE GENOMIC DNA]</scope>
</reference>
<accession>A0A2M8KRJ7</accession>
<dbReference type="Proteomes" id="UP000229554">
    <property type="component" value="Unassembled WGS sequence"/>
</dbReference>
<feature type="transmembrane region" description="Helical" evidence="8">
    <location>
        <begin position="67"/>
        <end position="87"/>
    </location>
</feature>
<dbReference type="Pfam" id="PF01594">
    <property type="entry name" value="AI-2E_transport"/>
    <property type="match status" value="1"/>
</dbReference>
<gene>
    <name evidence="9" type="ORF">COU88_04530</name>
</gene>
<comment type="similarity">
    <text evidence="2">Belongs to the autoinducer-2 exporter (AI-2E) (TC 2.A.86) family.</text>
</comment>
<evidence type="ECO:0000256" key="3">
    <source>
        <dbReference type="ARBA" id="ARBA00022448"/>
    </source>
</evidence>
<evidence type="ECO:0000313" key="9">
    <source>
        <dbReference type="EMBL" id="PJE62530.1"/>
    </source>
</evidence>
<feature type="transmembrane region" description="Helical" evidence="8">
    <location>
        <begin position="38"/>
        <end position="55"/>
    </location>
</feature>
<name>A0A2M8KRJ7_9BACT</name>